<name>A0A841HYA4_9DEIO</name>
<proteinExistence type="predicted"/>
<dbReference type="PANTHER" id="PTHR43649:SF12">
    <property type="entry name" value="DIACETYLCHITOBIOSE BINDING PROTEIN DASA"/>
    <property type="match status" value="1"/>
</dbReference>
<dbReference type="SUPFAM" id="SSF53850">
    <property type="entry name" value="Periplasmic binding protein-like II"/>
    <property type="match status" value="1"/>
</dbReference>
<dbReference type="InterPro" id="IPR006059">
    <property type="entry name" value="SBP"/>
</dbReference>
<dbReference type="InterPro" id="IPR050490">
    <property type="entry name" value="Bact_solute-bd_prot1"/>
</dbReference>
<dbReference type="AlphaFoldDB" id="A0A841HYA4"/>
<evidence type="ECO:0000313" key="3">
    <source>
        <dbReference type="Proteomes" id="UP000569951"/>
    </source>
</evidence>
<keyword evidence="1" id="KW-0732">Signal</keyword>
<dbReference type="Proteomes" id="UP000569951">
    <property type="component" value="Unassembled WGS sequence"/>
</dbReference>
<dbReference type="RefSeq" id="WP_183985726.1">
    <property type="nucleotide sequence ID" value="NZ_JACHHG010000004.1"/>
</dbReference>
<evidence type="ECO:0000313" key="2">
    <source>
        <dbReference type="EMBL" id="MBB6097863.1"/>
    </source>
</evidence>
<dbReference type="Gene3D" id="3.40.190.10">
    <property type="entry name" value="Periplasmic binding protein-like II"/>
    <property type="match status" value="1"/>
</dbReference>
<keyword evidence="3" id="KW-1185">Reference proteome</keyword>
<protein>
    <submittedName>
        <fullName evidence="2">Putative chitobiose transport system substrate-binding protein</fullName>
    </submittedName>
</protein>
<dbReference type="CDD" id="cd13585">
    <property type="entry name" value="PBP2_TMBP_like"/>
    <property type="match status" value="1"/>
</dbReference>
<dbReference type="Pfam" id="PF01547">
    <property type="entry name" value="SBP_bac_1"/>
    <property type="match status" value="1"/>
</dbReference>
<dbReference type="PANTHER" id="PTHR43649">
    <property type="entry name" value="ARABINOSE-BINDING PROTEIN-RELATED"/>
    <property type="match status" value="1"/>
</dbReference>
<accession>A0A841HYA4</accession>
<gene>
    <name evidence="2" type="ORF">HNR42_001286</name>
</gene>
<organism evidence="2 3">
    <name type="scientific">Deinobacterium chartae</name>
    <dbReference type="NCBI Taxonomy" id="521158"/>
    <lineage>
        <taxon>Bacteria</taxon>
        <taxon>Thermotogati</taxon>
        <taxon>Deinococcota</taxon>
        <taxon>Deinococci</taxon>
        <taxon>Deinococcales</taxon>
        <taxon>Deinococcaceae</taxon>
        <taxon>Deinobacterium</taxon>
    </lineage>
</organism>
<sequence>MKKALAILGLLSLSAASAQKVQQEFWTIALSPFFDDEMKRLVAEYEKQNPNVELKWVDVPYDAIEQKLLAAVAAGRPPTVVNLNSDITVKLQTQGALQDFSGLDKKVLDSYFKNALDTFTFDNKVYGLPWYWAPKVVMYNTEIFKKAGISAPPKTVQGMIDAARTIKDKTGNYGFVPNINGQNILYLFQEAGLPILSKDGKRAVFNSPEHVRLLQTYVDLQKKNYVPDETMRRGFTLATELYSAGKLGMLVTGPQFLLRVEKENPKVYAQTQVAAYPIDLGGNVIHTPLMSFAIPKGVKDKAAAMKLAAFLTNDANQLAFSKATKTTFPSTKAASKDAYFRRVSDAPVDQARLISSKELAKARDLTVSVPNASRLFKAVKDNTEAAMLGTKSVKAALDETVKVWNDSLK</sequence>
<feature type="signal peptide" evidence="1">
    <location>
        <begin position="1"/>
        <end position="18"/>
    </location>
</feature>
<feature type="chain" id="PRO_5032382639" evidence="1">
    <location>
        <begin position="19"/>
        <end position="409"/>
    </location>
</feature>
<comment type="caution">
    <text evidence="2">The sequence shown here is derived from an EMBL/GenBank/DDBJ whole genome shotgun (WGS) entry which is preliminary data.</text>
</comment>
<reference evidence="2 3" key="1">
    <citation type="submission" date="2020-08" db="EMBL/GenBank/DDBJ databases">
        <title>Genomic Encyclopedia of Type Strains, Phase IV (KMG-IV): sequencing the most valuable type-strain genomes for metagenomic binning, comparative biology and taxonomic classification.</title>
        <authorList>
            <person name="Goeker M."/>
        </authorList>
    </citation>
    <scope>NUCLEOTIDE SEQUENCE [LARGE SCALE GENOMIC DNA]</scope>
    <source>
        <strain evidence="2 3">DSM 21458</strain>
    </source>
</reference>
<evidence type="ECO:0000256" key="1">
    <source>
        <dbReference type="SAM" id="SignalP"/>
    </source>
</evidence>
<dbReference type="EMBL" id="JACHHG010000004">
    <property type="protein sequence ID" value="MBB6097863.1"/>
    <property type="molecule type" value="Genomic_DNA"/>
</dbReference>